<name>A0ABU2KWF1_9ACTN</name>
<dbReference type="Proteomes" id="UP001183226">
    <property type="component" value="Unassembled WGS sequence"/>
</dbReference>
<dbReference type="RefSeq" id="WP_311546111.1">
    <property type="nucleotide sequence ID" value="NZ_JAVREK010000017.1"/>
</dbReference>
<protein>
    <recommendedName>
        <fullName evidence="4">Flp family type IVb pilin</fullName>
    </recommendedName>
</protein>
<keyword evidence="1" id="KW-0472">Membrane</keyword>
<keyword evidence="1" id="KW-1133">Transmembrane helix</keyword>
<evidence type="ECO:0000256" key="1">
    <source>
        <dbReference type="SAM" id="Phobius"/>
    </source>
</evidence>
<sequence length="57" mass="6165">MNYLRRLLDPRRLRGRGDGGYSTETVLVIAVLALMAVTAVGAISAQVIEKAESFSLD</sequence>
<evidence type="ECO:0008006" key="4">
    <source>
        <dbReference type="Google" id="ProtNLM"/>
    </source>
</evidence>
<keyword evidence="3" id="KW-1185">Reference proteome</keyword>
<organism evidence="2 3">
    <name type="scientific">Streptomonospora wellingtoniae</name>
    <dbReference type="NCBI Taxonomy" id="3075544"/>
    <lineage>
        <taxon>Bacteria</taxon>
        <taxon>Bacillati</taxon>
        <taxon>Actinomycetota</taxon>
        <taxon>Actinomycetes</taxon>
        <taxon>Streptosporangiales</taxon>
        <taxon>Nocardiopsidaceae</taxon>
        <taxon>Streptomonospora</taxon>
    </lineage>
</organism>
<gene>
    <name evidence="2" type="ORF">RM446_16015</name>
</gene>
<keyword evidence="1" id="KW-0812">Transmembrane</keyword>
<accession>A0ABU2KWF1</accession>
<evidence type="ECO:0000313" key="2">
    <source>
        <dbReference type="EMBL" id="MDT0303620.1"/>
    </source>
</evidence>
<feature type="transmembrane region" description="Helical" evidence="1">
    <location>
        <begin position="21"/>
        <end position="48"/>
    </location>
</feature>
<evidence type="ECO:0000313" key="3">
    <source>
        <dbReference type="Proteomes" id="UP001183226"/>
    </source>
</evidence>
<dbReference type="EMBL" id="JAVREK010000017">
    <property type="protein sequence ID" value="MDT0303620.1"/>
    <property type="molecule type" value="Genomic_DNA"/>
</dbReference>
<comment type="caution">
    <text evidence="2">The sequence shown here is derived from an EMBL/GenBank/DDBJ whole genome shotgun (WGS) entry which is preliminary data.</text>
</comment>
<proteinExistence type="predicted"/>
<reference evidence="3" key="1">
    <citation type="submission" date="2023-07" db="EMBL/GenBank/DDBJ databases">
        <title>30 novel species of actinomycetes from the DSMZ collection.</title>
        <authorList>
            <person name="Nouioui I."/>
        </authorList>
    </citation>
    <scope>NUCLEOTIDE SEQUENCE [LARGE SCALE GENOMIC DNA]</scope>
    <source>
        <strain evidence="3">DSM 45055</strain>
    </source>
</reference>